<evidence type="ECO:0000256" key="1">
    <source>
        <dbReference type="ARBA" id="ARBA00004418"/>
    </source>
</evidence>
<evidence type="ECO:0000313" key="7">
    <source>
        <dbReference type="Proteomes" id="UP001151018"/>
    </source>
</evidence>
<keyword evidence="6" id="KW-1185">Reference proteome</keyword>
<dbReference type="Proteomes" id="UP000319481">
    <property type="component" value="Unassembled WGS sequence"/>
</dbReference>
<dbReference type="EMBL" id="JAPZLR010000016">
    <property type="protein sequence ID" value="MCZ7939899.1"/>
    <property type="molecule type" value="Genomic_DNA"/>
</dbReference>
<organism evidence="4 7">
    <name type="scientific">Agrobacterium salinitolerans</name>
    <dbReference type="NCBI Taxonomy" id="1183413"/>
    <lineage>
        <taxon>Bacteria</taxon>
        <taxon>Pseudomonadati</taxon>
        <taxon>Pseudomonadota</taxon>
        <taxon>Alphaproteobacteria</taxon>
        <taxon>Hyphomicrobiales</taxon>
        <taxon>Rhizobiaceae</taxon>
        <taxon>Rhizobium/Agrobacterium group</taxon>
        <taxon>Agrobacterium</taxon>
    </lineage>
</organism>
<protein>
    <submittedName>
        <fullName evidence="4">Extracellular solute-binding protein</fullName>
    </submittedName>
</protein>
<dbReference type="Proteomes" id="UP001151018">
    <property type="component" value="Unassembled WGS sequence"/>
</dbReference>
<comment type="caution">
    <text evidence="4">The sequence shown here is derived from an EMBL/GenBank/DDBJ whole genome shotgun (WGS) entry which is preliminary data.</text>
</comment>
<reference evidence="5 6" key="1">
    <citation type="journal article" date="2019" name="Appl. Microbiol. Biotechnol.">
        <title>Differential efficiency of wild type rhizogenic strains for rol gene transformation of plants.</title>
        <authorList>
            <person name="Desmet S."/>
            <person name="De Keyser E."/>
            <person name="Van Vaerenbergh J."/>
            <person name="Baeyen S."/>
            <person name="Van Huylenbroeck J."/>
            <person name="Geelen D."/>
            <person name="Dhooghe E."/>
        </authorList>
    </citation>
    <scope>NUCLEOTIDE SEQUENCE [LARGE SCALE GENOMIC DNA]</scope>
    <source>
        <strain evidence="5 6">GBBC3283</strain>
    </source>
</reference>
<dbReference type="Gene3D" id="3.40.190.10">
    <property type="entry name" value="Periplasmic binding protein-like II"/>
    <property type="match status" value="2"/>
</dbReference>
<name>A0A9X3KRX3_9HYPH</name>
<evidence type="ECO:0000256" key="2">
    <source>
        <dbReference type="ARBA" id="ARBA00008520"/>
    </source>
</evidence>
<comment type="similarity">
    <text evidence="2">Belongs to the bacterial solute-binding protein 1 family.</text>
</comment>
<evidence type="ECO:0000256" key="3">
    <source>
        <dbReference type="ARBA" id="ARBA00022764"/>
    </source>
</evidence>
<gene>
    <name evidence="5" type="ORF">EXN23_23085</name>
    <name evidence="4" type="ORF">O9X88_20345</name>
</gene>
<reference evidence="4" key="3">
    <citation type="submission" date="2022-12" db="EMBL/GenBank/DDBJ databases">
        <title>Draft genome sequences of 22 rhizogenic Agrobacterium biovar 1 strains, the causative agent of hairy root disease.</title>
        <authorList>
            <person name="Kim N."/>
            <person name="Vargas P."/>
            <person name="Rediers H."/>
        </authorList>
    </citation>
    <scope>NUCLEOTIDE SEQUENCE</scope>
    <source>
        <strain evidence="4">ST15.13.006</strain>
    </source>
</reference>
<dbReference type="GeneID" id="79865388"/>
<dbReference type="InterPro" id="IPR006311">
    <property type="entry name" value="TAT_signal"/>
</dbReference>
<dbReference type="InterPro" id="IPR050490">
    <property type="entry name" value="Bact_solute-bd_prot1"/>
</dbReference>
<dbReference type="RefSeq" id="WP_142914063.1">
    <property type="nucleotide sequence ID" value="NZ_JAPZLN010000008.1"/>
</dbReference>
<dbReference type="PANTHER" id="PTHR43649">
    <property type="entry name" value="ARABINOSE-BINDING PROTEIN-RELATED"/>
    <property type="match status" value="1"/>
</dbReference>
<evidence type="ECO:0000313" key="4">
    <source>
        <dbReference type="EMBL" id="MCZ7939899.1"/>
    </source>
</evidence>
<dbReference type="SUPFAM" id="SSF53850">
    <property type="entry name" value="Periplasmic binding protein-like II"/>
    <property type="match status" value="1"/>
</dbReference>
<proteinExistence type="inferred from homology"/>
<accession>A0A9X3KRX3</accession>
<keyword evidence="3" id="KW-0574">Periplasm</keyword>
<dbReference type="GO" id="GO:0042597">
    <property type="term" value="C:periplasmic space"/>
    <property type="evidence" value="ECO:0007669"/>
    <property type="project" value="UniProtKB-SubCell"/>
</dbReference>
<dbReference type="InterPro" id="IPR006059">
    <property type="entry name" value="SBP"/>
</dbReference>
<dbReference type="PROSITE" id="PS51318">
    <property type="entry name" value="TAT"/>
    <property type="match status" value="1"/>
</dbReference>
<dbReference type="PANTHER" id="PTHR43649:SF30">
    <property type="entry name" value="ABC TRANSPORTER SUBSTRATE-BINDING PROTEIN"/>
    <property type="match status" value="1"/>
</dbReference>
<evidence type="ECO:0000313" key="6">
    <source>
        <dbReference type="Proteomes" id="UP000319481"/>
    </source>
</evidence>
<dbReference type="EMBL" id="SGNZ01000016">
    <property type="protein sequence ID" value="TRA84245.1"/>
    <property type="molecule type" value="Genomic_DNA"/>
</dbReference>
<dbReference type="AlphaFoldDB" id="A0A9X3KRX3"/>
<sequence>MHENFKLSRRSLLGGIAAASVVAGVGSRKASAQSGSTTEVSYNGFLDPANAKDPRAAAQNRMIEAFEKANPSIKIKVVVDPSGANGIRAARARAGAPDVIRVTNFQQPEYSSTGSILPIDELVARDGVDTNDWLIPLEQTKVNGQLWGLQQDFRIPILIYRKSRFAEAQISSTPGTYEEVGGLGAKLTKGATIGYAVPLGITGGIGGAQAFNEFITSSILAGNDGPLFAPDGRNIAFADDRLLLAASTVSDLFAKKASTPVSLQYGYNELQDGLRSGTVASASFGLYRYKGIEKAIADNDLAWAPAPTIARNDKLTAYGFQLSINANSPNKEAAWEFVKFMASPEAQALAARGGEVVARASVYKDPYFSTPEAADQLGWKNLVQERGRLVTYSVIQSIFNQIAGEEFQRMILRGSTPESVVSQVKSRYAEALSKS</sequence>
<reference evidence="5" key="2">
    <citation type="submission" date="2019-02" db="EMBL/GenBank/DDBJ databases">
        <authorList>
            <person name="Baeyen S."/>
        </authorList>
    </citation>
    <scope>NUCLEOTIDE SEQUENCE</scope>
    <source>
        <strain evidence="5">GBBC3283</strain>
    </source>
</reference>
<evidence type="ECO:0000313" key="5">
    <source>
        <dbReference type="EMBL" id="TRA84245.1"/>
    </source>
</evidence>
<dbReference type="Pfam" id="PF01547">
    <property type="entry name" value="SBP_bac_1"/>
    <property type="match status" value="1"/>
</dbReference>
<comment type="subcellular location">
    <subcellularLocation>
        <location evidence="1">Periplasm</location>
    </subcellularLocation>
</comment>